<dbReference type="Proteomes" id="UP000000539">
    <property type="component" value="Chromosome 28"/>
</dbReference>
<feature type="region of interest" description="Disordered" evidence="2">
    <location>
        <begin position="78"/>
        <end position="106"/>
    </location>
</feature>
<feature type="compositionally biased region" description="Basic and acidic residues" evidence="2">
    <location>
        <begin position="492"/>
        <end position="507"/>
    </location>
</feature>
<dbReference type="PANTHER" id="PTHR18839">
    <property type="entry name" value="MITOTIC INTERACTOR AND SUBSTRATE OF PLK1 MISP FAMILY MEMBER"/>
    <property type="match status" value="1"/>
</dbReference>
<dbReference type="Ensembl" id="ENSGALT00010066438.1">
    <property type="protein sequence ID" value="ENSGALP00010040704.1"/>
    <property type="gene ID" value="ENSGALG00010027401.1"/>
</dbReference>
<feature type="region of interest" description="Disordered" evidence="2">
    <location>
        <begin position="187"/>
        <end position="229"/>
    </location>
</feature>
<dbReference type="AlphaFoldDB" id="A0A8V1AGK4"/>
<dbReference type="GlyGen" id="A0A8V1AGK4">
    <property type="glycosylation" value="3 sites"/>
</dbReference>
<accession>A0A8V1AGK4</accession>
<feature type="compositionally biased region" description="Basic and acidic residues" evidence="2">
    <location>
        <begin position="380"/>
        <end position="394"/>
    </location>
</feature>
<feature type="region of interest" description="Disordered" evidence="2">
    <location>
        <begin position="243"/>
        <end position="277"/>
    </location>
</feature>
<name>A0A8V1AGK4_CHICK</name>
<evidence type="ECO:0000256" key="1">
    <source>
        <dbReference type="ARBA" id="ARBA00023054"/>
    </source>
</evidence>
<dbReference type="GeneTree" id="ENSGT00940000154739"/>
<evidence type="ECO:0000313" key="5">
    <source>
        <dbReference type="Proteomes" id="UP000000539"/>
    </source>
</evidence>
<evidence type="ECO:0000259" key="3">
    <source>
        <dbReference type="Pfam" id="PF15304"/>
    </source>
</evidence>
<dbReference type="PANTHER" id="PTHR18839:SF7">
    <property type="entry name" value="A-KINASE ANCHOR PROTEIN 2 C-TERMINAL DOMAIN-CONTAINING PROTEIN"/>
    <property type="match status" value="1"/>
</dbReference>
<evidence type="ECO:0000256" key="2">
    <source>
        <dbReference type="SAM" id="MobiDB-lite"/>
    </source>
</evidence>
<feature type="region of interest" description="Disordered" evidence="2">
    <location>
        <begin position="358"/>
        <end position="654"/>
    </location>
</feature>
<proteinExistence type="predicted"/>
<feature type="region of interest" description="Disordered" evidence="2">
    <location>
        <begin position="289"/>
        <end position="320"/>
    </location>
</feature>
<feature type="domain" description="A-kinase anchor protein 2 C-terminal" evidence="3">
    <location>
        <begin position="350"/>
        <end position="400"/>
    </location>
</feature>
<sequence>MDRVTRHMVFQFPHTRDHSDAYQGDASMDGDDDIFDYSSQKENGKDVWNPSPDRESQLEVVRSGNLYDLRAYRGERKPSKLYEDDEPDPYRLQPPNISPQKAKELEDKRKEVIRGQVVRKSSTMAEKWTFAIYFDKPSPGRAVTPVDPESIDREQINFSAARQQFLMLEKNSPGVLFSPGYATSPRPEVTVKTSRQEWHSPPVGSSSDTVTRAERGHGDTTGPTQGGMDQSVYTVYSVQHQASGKEEGYAHGKGNTNVSQPKGRALGLARASSRDDLDSGLGEMYSAGYRSNGSDVPNGLWDVKDGGGSAEGSGETPIEREIRRALEREESLWKERGMQRLTSSSELVEIQTKPLLSLHTAPAQGRKGKDKGRASFNVQREIEKETKREEDLRRQGRLPGLYDRGTPQELGELRRVFEEDSTGGRLPGPTPSPVLRREHFALSFWQPRISVSDGMGTRSAAGRELSPDGEHGRDEQYTLRTWRPQRSALIEEEIRSDLQREEELQEQRRRRLMDGGDGTSRESSRSRHSSGKGRADPAPRVRGCPPGDRSAPGQGGTSGCGDPHAASLSLSLSAAASGASGSYSVSGSPVSTPQKPGVLGLVTSFTPLRLSCSESSGPDSVRCSPSEERRRRTKEEGKVRRGGGGVEGEMGVPW</sequence>
<feature type="compositionally biased region" description="Basic and acidic residues" evidence="2">
    <location>
        <begin position="625"/>
        <end position="639"/>
    </location>
</feature>
<organism evidence="4 5">
    <name type="scientific">Gallus gallus</name>
    <name type="common">Chicken</name>
    <dbReference type="NCBI Taxonomy" id="9031"/>
    <lineage>
        <taxon>Eukaryota</taxon>
        <taxon>Metazoa</taxon>
        <taxon>Chordata</taxon>
        <taxon>Craniata</taxon>
        <taxon>Vertebrata</taxon>
        <taxon>Euteleostomi</taxon>
        <taxon>Archelosauria</taxon>
        <taxon>Archosauria</taxon>
        <taxon>Dinosauria</taxon>
        <taxon>Saurischia</taxon>
        <taxon>Theropoda</taxon>
        <taxon>Coelurosauria</taxon>
        <taxon>Aves</taxon>
        <taxon>Neognathae</taxon>
        <taxon>Galloanserae</taxon>
        <taxon>Galliformes</taxon>
        <taxon>Phasianidae</taxon>
        <taxon>Phasianinae</taxon>
        <taxon>Gallus</taxon>
    </lineage>
</organism>
<reference evidence="4" key="2">
    <citation type="submission" date="2025-08" db="UniProtKB">
        <authorList>
            <consortium name="Ensembl"/>
        </authorList>
    </citation>
    <scope>IDENTIFICATION</scope>
    <source>
        <strain evidence="4">broiler</strain>
    </source>
</reference>
<dbReference type="InterPro" id="IPR042779">
    <property type="entry name" value="MISP/MISP3-like"/>
</dbReference>
<feature type="region of interest" description="Disordered" evidence="2">
    <location>
        <begin position="16"/>
        <end position="60"/>
    </location>
</feature>
<feature type="compositionally biased region" description="Low complexity" evidence="2">
    <location>
        <begin position="565"/>
        <end position="588"/>
    </location>
</feature>
<evidence type="ECO:0000313" key="4">
    <source>
        <dbReference type="Ensembl" id="ENSGALP00010040704.1"/>
    </source>
</evidence>
<keyword evidence="5" id="KW-1185">Reference proteome</keyword>
<reference evidence="4" key="1">
    <citation type="submission" date="2020-11" db="EMBL/GenBank/DDBJ databases">
        <title>Gallus gallus (Chicken) genome, bGalGal1, GRCg7b, maternal haplotype autosomes + Z &amp; W.</title>
        <authorList>
            <person name="Warren W."/>
            <person name="Formenti G."/>
            <person name="Fedrigo O."/>
            <person name="Haase B."/>
            <person name="Mountcastle J."/>
            <person name="Balacco J."/>
            <person name="Tracey A."/>
            <person name="Schneider V."/>
            <person name="Okimoto R."/>
            <person name="Cheng H."/>
            <person name="Hawken R."/>
            <person name="Howe K."/>
            <person name="Jarvis E.D."/>
        </authorList>
    </citation>
    <scope>NUCLEOTIDE SEQUENCE [LARGE SCALE GENOMIC DNA]</scope>
    <source>
        <strain evidence="4">Broiler</strain>
    </source>
</reference>
<protein>
    <recommendedName>
        <fullName evidence="3">A-kinase anchor protein 2 C-terminal domain-containing protein</fullName>
    </recommendedName>
</protein>
<reference evidence="4" key="3">
    <citation type="submission" date="2025-09" db="UniProtKB">
        <authorList>
            <consortium name="Ensembl"/>
        </authorList>
    </citation>
    <scope>IDENTIFICATION</scope>
    <source>
        <strain evidence="4">broiler</strain>
    </source>
</reference>
<dbReference type="Pfam" id="PF15304">
    <property type="entry name" value="AKAP2_C"/>
    <property type="match status" value="1"/>
</dbReference>
<dbReference type="InterPro" id="IPR029304">
    <property type="entry name" value="AKAP2_C"/>
</dbReference>
<feature type="compositionally biased region" description="Basic and acidic residues" evidence="2">
    <location>
        <begin position="465"/>
        <end position="477"/>
    </location>
</feature>
<keyword evidence="1" id="KW-0175">Coiled coil</keyword>